<evidence type="ECO:0000256" key="1">
    <source>
        <dbReference type="SAM" id="MobiDB-lite"/>
    </source>
</evidence>
<dbReference type="EMBL" id="JBFOLJ010000005">
    <property type="protein sequence ID" value="KAL2538121.1"/>
    <property type="molecule type" value="Genomic_DNA"/>
</dbReference>
<comment type="caution">
    <text evidence="2">The sequence shown here is derived from an EMBL/GenBank/DDBJ whole genome shotgun (WGS) entry which is preliminary data.</text>
</comment>
<evidence type="ECO:0000313" key="3">
    <source>
        <dbReference type="Proteomes" id="UP001604277"/>
    </source>
</evidence>
<dbReference type="AlphaFoldDB" id="A0ABD1VL88"/>
<dbReference type="Proteomes" id="UP001604277">
    <property type="component" value="Unassembled WGS sequence"/>
</dbReference>
<protein>
    <submittedName>
        <fullName evidence="2">Uncharacterized protein</fullName>
    </submittedName>
</protein>
<feature type="region of interest" description="Disordered" evidence="1">
    <location>
        <begin position="29"/>
        <end position="77"/>
    </location>
</feature>
<sequence>MTSDKRKYPSKRSYQLWPSKSKCWWKKIGQRAHKPEVNQKTKRRSGPGPVASHSQPLSEPCNSRRHHPLTRSKSESIDLHGLPMSLIDWVTRLTLIKENPICLNGER</sequence>
<keyword evidence="3" id="KW-1185">Reference proteome</keyword>
<evidence type="ECO:0000313" key="2">
    <source>
        <dbReference type="EMBL" id="KAL2538121.1"/>
    </source>
</evidence>
<name>A0ABD1VL88_9LAMI</name>
<gene>
    <name evidence="2" type="ORF">Fot_19512</name>
</gene>
<organism evidence="2 3">
    <name type="scientific">Forsythia ovata</name>
    <dbReference type="NCBI Taxonomy" id="205694"/>
    <lineage>
        <taxon>Eukaryota</taxon>
        <taxon>Viridiplantae</taxon>
        <taxon>Streptophyta</taxon>
        <taxon>Embryophyta</taxon>
        <taxon>Tracheophyta</taxon>
        <taxon>Spermatophyta</taxon>
        <taxon>Magnoliopsida</taxon>
        <taxon>eudicotyledons</taxon>
        <taxon>Gunneridae</taxon>
        <taxon>Pentapetalae</taxon>
        <taxon>asterids</taxon>
        <taxon>lamiids</taxon>
        <taxon>Lamiales</taxon>
        <taxon>Oleaceae</taxon>
        <taxon>Forsythieae</taxon>
        <taxon>Forsythia</taxon>
    </lineage>
</organism>
<proteinExistence type="predicted"/>
<feature type="compositionally biased region" description="Polar residues" evidence="1">
    <location>
        <begin position="52"/>
        <end position="61"/>
    </location>
</feature>
<reference evidence="3" key="1">
    <citation type="submission" date="2024-07" db="EMBL/GenBank/DDBJ databases">
        <title>Two chromosome-level genome assemblies of Korean endemic species Abeliophyllum distichum and Forsythia ovata (Oleaceae).</title>
        <authorList>
            <person name="Jang H."/>
        </authorList>
    </citation>
    <scope>NUCLEOTIDE SEQUENCE [LARGE SCALE GENOMIC DNA]</scope>
</reference>
<accession>A0ABD1VL88</accession>